<dbReference type="InterPro" id="IPR036890">
    <property type="entry name" value="HATPase_C_sf"/>
</dbReference>
<dbReference type="RefSeq" id="WP_238805771.1">
    <property type="nucleotide sequence ID" value="NZ_CAKLPY010000001.1"/>
</dbReference>
<dbReference type="Pfam" id="PF00512">
    <property type="entry name" value="HisKA"/>
    <property type="match status" value="1"/>
</dbReference>
<keyword evidence="3 4" id="KW-0597">Phosphoprotein</keyword>
<dbReference type="PRINTS" id="PR00344">
    <property type="entry name" value="BCTRLSENSOR"/>
</dbReference>
<dbReference type="CDD" id="cd17546">
    <property type="entry name" value="REC_hyHK_CKI1_RcsC-like"/>
    <property type="match status" value="1"/>
</dbReference>
<dbReference type="Pfam" id="PF00072">
    <property type="entry name" value="Response_reg"/>
    <property type="match status" value="2"/>
</dbReference>
<dbReference type="PANTHER" id="PTHR43547:SF2">
    <property type="entry name" value="HYBRID SIGNAL TRANSDUCTION HISTIDINE KINASE C"/>
    <property type="match status" value="1"/>
</dbReference>
<dbReference type="CDD" id="cd00146">
    <property type="entry name" value="PKD"/>
    <property type="match status" value="1"/>
</dbReference>
<dbReference type="Pfam" id="PF07495">
    <property type="entry name" value="Y_Y_Y"/>
    <property type="match status" value="1"/>
</dbReference>
<protein>
    <recommendedName>
        <fullName evidence="2">histidine kinase</fullName>
        <ecNumber evidence="2">2.7.13.3</ecNumber>
    </recommendedName>
</protein>
<dbReference type="Gene3D" id="2.60.40.10">
    <property type="entry name" value="Immunoglobulins"/>
    <property type="match status" value="1"/>
</dbReference>
<dbReference type="PROSITE" id="PS50109">
    <property type="entry name" value="HIS_KIN"/>
    <property type="match status" value="1"/>
</dbReference>
<dbReference type="PANTHER" id="PTHR43547">
    <property type="entry name" value="TWO-COMPONENT HISTIDINE KINASE"/>
    <property type="match status" value="1"/>
</dbReference>
<dbReference type="Pfam" id="PF07494">
    <property type="entry name" value="Reg_prop"/>
    <property type="match status" value="10"/>
</dbReference>
<evidence type="ECO:0000256" key="3">
    <source>
        <dbReference type="ARBA" id="ARBA00022553"/>
    </source>
</evidence>
<dbReference type="Pfam" id="PF02518">
    <property type="entry name" value="HATPase_c"/>
    <property type="match status" value="1"/>
</dbReference>
<accession>A0ABM9AN73</accession>
<proteinExistence type="predicted"/>
<dbReference type="InterPro" id="IPR015943">
    <property type="entry name" value="WD40/YVTN_repeat-like_dom_sf"/>
</dbReference>
<dbReference type="InterPro" id="IPR001789">
    <property type="entry name" value="Sig_transdc_resp-reg_receiver"/>
</dbReference>
<dbReference type="EMBL" id="CAKLPY010000001">
    <property type="protein sequence ID" value="CAH0995282.1"/>
    <property type="molecule type" value="Genomic_DNA"/>
</dbReference>
<dbReference type="Gene3D" id="2.130.10.10">
    <property type="entry name" value="YVTN repeat-like/Quinoprotein amine dehydrogenase"/>
    <property type="match status" value="2"/>
</dbReference>
<feature type="domain" description="Response regulatory" evidence="7">
    <location>
        <begin position="1108"/>
        <end position="1221"/>
    </location>
</feature>
<evidence type="ECO:0000256" key="5">
    <source>
        <dbReference type="SAM" id="SignalP"/>
    </source>
</evidence>
<dbReference type="CDD" id="cd00082">
    <property type="entry name" value="HisKA"/>
    <property type="match status" value="1"/>
</dbReference>
<gene>
    <name evidence="8" type="primary">rcsC_6</name>
    <name evidence="8" type="ORF">EMA8858_01403</name>
</gene>
<dbReference type="InterPro" id="IPR004358">
    <property type="entry name" value="Sig_transdc_His_kin-like_C"/>
</dbReference>
<dbReference type="InterPro" id="IPR036097">
    <property type="entry name" value="HisK_dim/P_sf"/>
</dbReference>
<dbReference type="EC" id="2.7.13.3" evidence="2"/>
<dbReference type="Gene3D" id="1.10.287.130">
    <property type="match status" value="1"/>
</dbReference>
<feature type="domain" description="Histidine kinase" evidence="6">
    <location>
        <begin position="867"/>
        <end position="1089"/>
    </location>
</feature>
<organism evidence="8 9">
    <name type="scientific">Emticicia aquatica</name>
    <dbReference type="NCBI Taxonomy" id="1681835"/>
    <lineage>
        <taxon>Bacteria</taxon>
        <taxon>Pseudomonadati</taxon>
        <taxon>Bacteroidota</taxon>
        <taxon>Cytophagia</taxon>
        <taxon>Cytophagales</taxon>
        <taxon>Leadbetterellaceae</taxon>
        <taxon>Emticicia</taxon>
    </lineage>
</organism>
<dbReference type="GO" id="GO:0004673">
    <property type="term" value="F:protein histidine kinase activity"/>
    <property type="evidence" value="ECO:0007669"/>
    <property type="project" value="UniProtKB-EC"/>
</dbReference>
<dbReference type="CDD" id="cd00156">
    <property type="entry name" value="REC"/>
    <property type="match status" value="1"/>
</dbReference>
<dbReference type="SUPFAM" id="SSF63829">
    <property type="entry name" value="Calcium-dependent phosphotriesterase"/>
    <property type="match status" value="4"/>
</dbReference>
<dbReference type="Gene3D" id="3.40.50.2300">
    <property type="match status" value="2"/>
</dbReference>
<dbReference type="SMART" id="SM00448">
    <property type="entry name" value="REC"/>
    <property type="match status" value="2"/>
</dbReference>
<dbReference type="SMART" id="SM00388">
    <property type="entry name" value="HisKA"/>
    <property type="match status" value="1"/>
</dbReference>
<evidence type="ECO:0000259" key="7">
    <source>
        <dbReference type="PROSITE" id="PS50110"/>
    </source>
</evidence>
<sequence>MKYRILYIFFFTCIQLALAQEQKLSFVRISTNEGLSQSHVSAILKDKKGFMWFATEDGLNKYDGYHFTIYKHSPIVAASLKNNFVNDILEDKNGDILVATSRGLDKFIRDTDGFSHFSGEISKLFIRDIFQDSKNRIWLGTTTGLYLINPKTGIFTSFKHQENNPNSLSHDLIFQIGEDKFGNLWIGTKNGLNKFNYEKKQFTHFFNDPKNPNSIGSNWVRAIYKDINQKIWIGTSGGGVSKYNEQNNSFTTFKHDAKNLKSLGYNNILSFLNDNDGNLWIGTENGGISLLDSKKNTFKTIGFDINDNNSLSNNSVYSLYLDYTGNIWVGTYSGGINFLPKFGKKFSIYKENQNKNGLKSSSILAITGESSDNIWLGTDGGGLNYFNRKNKTFSTFKKQANNKNSINSDYVLTVTEVEKDILALGYYLGGFDLFNKKTGKFTHFTPNNKDTNSLSASSVFTILKSKDSNLWLGTWTGGLSYFDRKTNRFTTYLHNPANPNSICDNYAKALYEDENDNLWVGTENGLDCFNKKTKKFSHFVSNPSDKESLSNNNIQTIVDAGNGFLWIGTMDGLDLLNTRTKKFTTITENDGLVNNLIHSILKDKKGNLWISTNKGISKYNPITKVFRNYGLSDGLQGNEFKPRAAFQTKDGEMFFGGPNGLNSFYPDSIQDNTFIPPVFITDFQIFNQSILPGQKDSPLVKPIGETKEIILNDKQSVFSFEFSALNYTLPNKNKYAYKLEGFDDGWNFISSRRTVTYTNLDAGEYIFRVKASNNDGLWNEKGTSIILKVLPPFWETWWFRLLALSAITGLIYGYYQYRIGLIHKQRIKLEKQVELRTNQLYKSTQEELKAREEAENANRAKSIFLATMSHEIRTPLNGIIGMTSLLEETDLDEEQKNYTDTIQACGEGLLTVINDILDFSKIESGKMELEEKNFDLRSCIEETLDVFATKVAQLKLDLLYQIDWDVPLHIIGDQLRLRQILLNLIGNAIKFTKQGEIFIKVFLVKYDDEKHIEIGFKVRDTGIGIPQTKLDKLFKVFSQVDSSTSRQYGGTGLGLVISEKIVKLMGGKIDVESEEGKGTVFTFTIKTAVSNEKFSLPPFNLESLENKKILVVDDNITNLNILKGQLERWKMQPTLTDSPEEAISLIKENHDFSLVIADMQFPYMDGLELALTIKKIDSNLPIISLSSISDTYYKEHPDLFCSVLTKPVKHHTLCRSIYNELAPKMWPIVVEKQAEKEIPHKLSEDFATKFPMEILLAEDNAMNQKFALKVLSKLGFSADLAENGLEVLEAILKKEYQVILMDVQMPKMDGLQTTVEIRKQNIPQPIIIAMTANALQESKIECQEAGMDDYISKPIQMDIFVSVLEKWGKEIQKRIEVWS</sequence>
<feature type="modified residue" description="4-aspartylphosphate" evidence="4">
    <location>
        <position position="1158"/>
    </location>
</feature>
<feature type="signal peptide" evidence="5">
    <location>
        <begin position="1"/>
        <end position="19"/>
    </location>
</feature>
<keyword evidence="9" id="KW-1185">Reference proteome</keyword>
<dbReference type="SUPFAM" id="SSF55874">
    <property type="entry name" value="ATPase domain of HSP90 chaperone/DNA topoisomerase II/histidine kinase"/>
    <property type="match status" value="1"/>
</dbReference>
<dbReference type="CDD" id="cd16922">
    <property type="entry name" value="HATPase_EvgS-ArcB-TorS-like"/>
    <property type="match status" value="1"/>
</dbReference>
<dbReference type="InterPro" id="IPR011006">
    <property type="entry name" value="CheY-like_superfamily"/>
</dbReference>
<evidence type="ECO:0000256" key="4">
    <source>
        <dbReference type="PROSITE-ProRule" id="PRU00169"/>
    </source>
</evidence>
<comment type="catalytic activity">
    <reaction evidence="1">
        <text>ATP + protein L-histidine = ADP + protein N-phospho-L-histidine.</text>
        <dbReference type="EC" id="2.7.13.3"/>
    </reaction>
</comment>
<keyword evidence="8" id="KW-0808">Transferase</keyword>
<feature type="modified residue" description="4-aspartylphosphate" evidence="4">
    <location>
        <position position="1302"/>
    </location>
</feature>
<dbReference type="SUPFAM" id="SSF47384">
    <property type="entry name" value="Homodimeric domain of signal transducing histidine kinase"/>
    <property type="match status" value="1"/>
</dbReference>
<feature type="chain" id="PRO_5045823190" description="histidine kinase" evidence="5">
    <location>
        <begin position="20"/>
        <end position="1379"/>
    </location>
</feature>
<keyword evidence="5" id="KW-0732">Signal</keyword>
<dbReference type="Gene3D" id="3.30.565.10">
    <property type="entry name" value="Histidine kinase-like ATPase, C-terminal domain"/>
    <property type="match status" value="1"/>
</dbReference>
<dbReference type="PROSITE" id="PS50110">
    <property type="entry name" value="RESPONSE_REGULATORY"/>
    <property type="match status" value="2"/>
</dbReference>
<evidence type="ECO:0000256" key="2">
    <source>
        <dbReference type="ARBA" id="ARBA00012438"/>
    </source>
</evidence>
<dbReference type="Proteomes" id="UP000837932">
    <property type="component" value="Unassembled WGS sequence"/>
</dbReference>
<dbReference type="InterPro" id="IPR013783">
    <property type="entry name" value="Ig-like_fold"/>
</dbReference>
<dbReference type="InterPro" id="IPR003661">
    <property type="entry name" value="HisK_dim/P_dom"/>
</dbReference>
<evidence type="ECO:0000313" key="9">
    <source>
        <dbReference type="Proteomes" id="UP000837932"/>
    </source>
</evidence>
<dbReference type="InterPro" id="IPR011123">
    <property type="entry name" value="Y_Y_Y"/>
</dbReference>
<dbReference type="InterPro" id="IPR003594">
    <property type="entry name" value="HATPase_dom"/>
</dbReference>
<reference evidence="8" key="1">
    <citation type="submission" date="2021-12" db="EMBL/GenBank/DDBJ databases">
        <authorList>
            <person name="Rodrigo-Torres L."/>
            <person name="Arahal R. D."/>
            <person name="Lucena T."/>
        </authorList>
    </citation>
    <scope>NUCLEOTIDE SEQUENCE</scope>
    <source>
        <strain evidence="8">CECT 8858</strain>
    </source>
</reference>
<name>A0ABM9AN73_9BACT</name>
<evidence type="ECO:0000259" key="6">
    <source>
        <dbReference type="PROSITE" id="PS50109"/>
    </source>
</evidence>
<evidence type="ECO:0000313" key="8">
    <source>
        <dbReference type="EMBL" id="CAH0995282.1"/>
    </source>
</evidence>
<dbReference type="SUPFAM" id="SSF52172">
    <property type="entry name" value="CheY-like"/>
    <property type="match status" value="2"/>
</dbReference>
<keyword evidence="8" id="KW-0418">Kinase</keyword>
<dbReference type="InterPro" id="IPR005467">
    <property type="entry name" value="His_kinase_dom"/>
</dbReference>
<dbReference type="SMART" id="SM00387">
    <property type="entry name" value="HATPase_c"/>
    <property type="match status" value="1"/>
</dbReference>
<feature type="domain" description="Response regulatory" evidence="7">
    <location>
        <begin position="1253"/>
        <end position="1368"/>
    </location>
</feature>
<evidence type="ECO:0000256" key="1">
    <source>
        <dbReference type="ARBA" id="ARBA00000085"/>
    </source>
</evidence>
<comment type="caution">
    <text evidence="8">The sequence shown here is derived from an EMBL/GenBank/DDBJ whole genome shotgun (WGS) entry which is preliminary data.</text>
</comment>
<dbReference type="InterPro" id="IPR011110">
    <property type="entry name" value="Reg_prop"/>
</dbReference>